<dbReference type="Gene3D" id="3.20.20.100">
    <property type="entry name" value="NADP-dependent oxidoreductase domain"/>
    <property type="match status" value="1"/>
</dbReference>
<accession>A0A830HNA5</accession>
<dbReference type="SUPFAM" id="SSF51430">
    <property type="entry name" value="NAD(P)-linked oxidoreductase"/>
    <property type="match status" value="1"/>
</dbReference>
<feature type="domain" description="NADP-dependent oxidoreductase" evidence="1">
    <location>
        <begin position="22"/>
        <end position="379"/>
    </location>
</feature>
<reference evidence="2" key="1">
    <citation type="submission" date="2020-10" db="EMBL/GenBank/DDBJ databases">
        <title>Unveiling of a novel bifunctional photoreceptor, Dualchrome1, isolated from a cosmopolitan green alga.</title>
        <authorList>
            <person name="Suzuki S."/>
            <person name="Kawachi M."/>
        </authorList>
    </citation>
    <scope>NUCLEOTIDE SEQUENCE</scope>
    <source>
        <strain evidence="2">NIES 2893</strain>
    </source>
</reference>
<dbReference type="InterPro" id="IPR023210">
    <property type="entry name" value="NADP_OxRdtase_dom"/>
</dbReference>
<dbReference type="PANTHER" id="PTHR43364">
    <property type="entry name" value="NADH-SPECIFIC METHYLGLYOXAL REDUCTASE-RELATED"/>
    <property type="match status" value="1"/>
</dbReference>
<dbReference type="Pfam" id="PF00248">
    <property type="entry name" value="Aldo_ket_red"/>
    <property type="match status" value="1"/>
</dbReference>
<dbReference type="AlphaFoldDB" id="A0A830HNA5"/>
<dbReference type="Proteomes" id="UP000660262">
    <property type="component" value="Unassembled WGS sequence"/>
</dbReference>
<dbReference type="InterPro" id="IPR050523">
    <property type="entry name" value="AKR_Detox_Biosynth"/>
</dbReference>
<keyword evidence="3" id="KW-1185">Reference proteome</keyword>
<name>A0A830HNA5_9CHLO</name>
<proteinExistence type="predicted"/>
<comment type="caution">
    <text evidence="2">The sequence shown here is derived from an EMBL/GenBank/DDBJ whole genome shotgun (WGS) entry which is preliminary data.</text>
</comment>
<dbReference type="PANTHER" id="PTHR43364:SF17">
    <property type="entry name" value="ALDO KETO REDUCTASE"/>
    <property type="match status" value="1"/>
</dbReference>
<evidence type="ECO:0000313" key="3">
    <source>
        <dbReference type="Proteomes" id="UP000660262"/>
    </source>
</evidence>
<dbReference type="EMBL" id="BNJQ01000013">
    <property type="protein sequence ID" value="GHP06517.1"/>
    <property type="molecule type" value="Genomic_DNA"/>
</dbReference>
<gene>
    <name evidence="2" type="ORF">PPROV_000526200</name>
</gene>
<evidence type="ECO:0000259" key="1">
    <source>
        <dbReference type="Pfam" id="PF00248"/>
    </source>
</evidence>
<dbReference type="PRINTS" id="PR00069">
    <property type="entry name" value="ALDKETRDTASE"/>
</dbReference>
<dbReference type="InterPro" id="IPR020471">
    <property type="entry name" value="AKR"/>
</dbReference>
<protein>
    <recommendedName>
        <fullName evidence="1">NADP-dependent oxidoreductase domain-containing protein</fullName>
    </recommendedName>
</protein>
<sequence>MSASSSRLVSRPLGSSGLEVSAICLGTMTFGVQSSLEESFAIIDRYVKHWGGNFLDTAEMYPAPSSDKKGRWFPGKSEVILGKWLAANPDLRASLVVATKVSGFNPSSETGGNRKLTLGTGGAIDPATGLPTKAPCRLDYDSVIEACDASLKRLQIDTIDLYQVHWPDRATPLFGASGYNPGQERDAVPIAETVRAMKKLIDAGKIKHYGLSNETTYGVCQYCMEADKIGCPRPVSIQNQYSLLYRPFDTELAEACAPSHYNVGLLPWTPLGGGMLTEKYLGLDEKDFPKGSRYTEFPTFMYRFKSPQARAAADKYAAIAKKEGVSLATLSLKFCLSRWFATSTIIGATTLEQLDENCAAFEVNGAPLSDEALAAIDEVHMMQQNPIMSM</sequence>
<dbReference type="GO" id="GO:0016491">
    <property type="term" value="F:oxidoreductase activity"/>
    <property type="evidence" value="ECO:0007669"/>
    <property type="project" value="InterPro"/>
</dbReference>
<evidence type="ECO:0000313" key="2">
    <source>
        <dbReference type="EMBL" id="GHP06517.1"/>
    </source>
</evidence>
<dbReference type="InterPro" id="IPR036812">
    <property type="entry name" value="NAD(P)_OxRdtase_dom_sf"/>
</dbReference>
<dbReference type="OrthoDB" id="2310150at2759"/>
<organism evidence="2 3">
    <name type="scientific">Pycnococcus provasolii</name>
    <dbReference type="NCBI Taxonomy" id="41880"/>
    <lineage>
        <taxon>Eukaryota</taxon>
        <taxon>Viridiplantae</taxon>
        <taxon>Chlorophyta</taxon>
        <taxon>Pseudoscourfieldiophyceae</taxon>
        <taxon>Pseudoscourfieldiales</taxon>
        <taxon>Pycnococcaceae</taxon>
        <taxon>Pycnococcus</taxon>
    </lineage>
</organism>
<dbReference type="CDD" id="cd19094">
    <property type="entry name" value="AKR_Tas-like"/>
    <property type="match status" value="1"/>
</dbReference>